<evidence type="ECO:0000313" key="5">
    <source>
        <dbReference type="Proteomes" id="UP000184222"/>
    </source>
</evidence>
<dbReference type="EMBL" id="CP016796">
    <property type="protein sequence ID" value="API85870.1"/>
    <property type="molecule type" value="Genomic_DNA"/>
</dbReference>
<dbReference type="InterPro" id="IPR036979">
    <property type="entry name" value="CM_dom_sf"/>
</dbReference>
<evidence type="ECO:0000256" key="1">
    <source>
        <dbReference type="ARBA" id="ARBA00012404"/>
    </source>
</evidence>
<proteinExistence type="predicted"/>
<dbReference type="PANTHER" id="PTHR38041:SF1">
    <property type="entry name" value="CHORISMATE MUTASE"/>
    <property type="match status" value="1"/>
</dbReference>
<dbReference type="InterPro" id="IPR002701">
    <property type="entry name" value="CM_II_prokaryot"/>
</dbReference>
<dbReference type="GO" id="GO:0004106">
    <property type="term" value="F:chorismate mutase activity"/>
    <property type="evidence" value="ECO:0007669"/>
    <property type="project" value="UniProtKB-EC"/>
</dbReference>
<reference evidence="4 5" key="1">
    <citation type="journal article" date="2016" name="Appl. Environ. Microbiol.">
        <title>Whole genome relationships among Francisella bacteria of diverse origin define new species and provide specific regions for detection.</title>
        <authorList>
            <person name="Challacombe J.F."/>
            <person name="Petersen J.M."/>
            <person name="Gallegos-Graves V."/>
            <person name="Hodge D."/>
            <person name="Pillai S."/>
            <person name="Kuske C.R."/>
        </authorList>
    </citation>
    <scope>NUCLEOTIDE SEQUENCE [LARGE SCALE GENOMIC DNA]</scope>
    <source>
        <strain evidence="5">TX07-7310</strain>
    </source>
</reference>
<dbReference type="PANTHER" id="PTHR38041">
    <property type="entry name" value="CHORISMATE MUTASE"/>
    <property type="match status" value="1"/>
</dbReference>
<dbReference type="GO" id="GO:0046417">
    <property type="term" value="P:chorismate metabolic process"/>
    <property type="evidence" value="ECO:0007669"/>
    <property type="project" value="InterPro"/>
</dbReference>
<keyword evidence="2" id="KW-0413">Isomerase</keyword>
<dbReference type="Proteomes" id="UP000184222">
    <property type="component" value="Chromosome"/>
</dbReference>
<gene>
    <name evidence="4" type="ORF">F7310_00205</name>
</gene>
<dbReference type="KEGG" id="frx:F7310_00205"/>
<dbReference type="InterPro" id="IPR051331">
    <property type="entry name" value="Chorismate_mutase-related"/>
</dbReference>
<dbReference type="OrthoDB" id="5604345at2"/>
<accession>A0A1L4BPU5</accession>
<feature type="domain" description="Chorismate mutase" evidence="3">
    <location>
        <begin position="1"/>
        <end position="96"/>
    </location>
</feature>
<sequence>MDKLIKVLILFFAMLSFCFAGINKPLNLLVQRAALIQGVGVCKAKLKSPIYDANQEVRVLQNAKKLAKQNKLEEGSFLVFIQLQMDLSKQIEDYYLNNATQQQLDQQGSDCLTNYRDKIKKVDAKLYPAISKNIESIKKDKNLTSLLKKLVKKQNIKGIPQNPDYLGLVANSLQNIQKTGWW</sequence>
<dbReference type="InterPro" id="IPR036263">
    <property type="entry name" value="Chorismate_II_sf"/>
</dbReference>
<dbReference type="GO" id="GO:0009697">
    <property type="term" value="P:salicylic acid biosynthetic process"/>
    <property type="evidence" value="ECO:0007669"/>
    <property type="project" value="TreeGrafter"/>
</dbReference>
<dbReference type="PROSITE" id="PS51168">
    <property type="entry name" value="CHORISMATE_MUT_2"/>
    <property type="match status" value="1"/>
</dbReference>
<organism evidence="4 5">
    <name type="scientific">Francisella uliginis</name>
    <dbReference type="NCBI Taxonomy" id="573570"/>
    <lineage>
        <taxon>Bacteria</taxon>
        <taxon>Pseudomonadati</taxon>
        <taxon>Pseudomonadota</taxon>
        <taxon>Gammaproteobacteria</taxon>
        <taxon>Thiotrichales</taxon>
        <taxon>Francisellaceae</taxon>
        <taxon>Francisella</taxon>
    </lineage>
</organism>
<protein>
    <recommendedName>
        <fullName evidence="1">chorismate mutase</fullName>
        <ecNumber evidence="1">5.4.99.5</ecNumber>
    </recommendedName>
</protein>
<dbReference type="EC" id="5.4.99.5" evidence="1"/>
<evidence type="ECO:0000256" key="2">
    <source>
        <dbReference type="ARBA" id="ARBA00023235"/>
    </source>
</evidence>
<dbReference type="SUPFAM" id="SSF48600">
    <property type="entry name" value="Chorismate mutase II"/>
    <property type="match status" value="1"/>
</dbReference>
<dbReference type="AlphaFoldDB" id="A0A1L4BPU5"/>
<dbReference type="Pfam" id="PF01817">
    <property type="entry name" value="CM_2"/>
    <property type="match status" value="1"/>
</dbReference>
<name>A0A1L4BPU5_9GAMM</name>
<dbReference type="Gene3D" id="1.20.59.10">
    <property type="entry name" value="Chorismate mutase"/>
    <property type="match status" value="1"/>
</dbReference>
<dbReference type="RefSeq" id="WP_072711071.1">
    <property type="nucleotide sequence ID" value="NZ_CP016796.1"/>
</dbReference>
<dbReference type="STRING" id="573570.F7310_00205"/>
<dbReference type="SMART" id="SM00830">
    <property type="entry name" value="CM_2"/>
    <property type="match status" value="1"/>
</dbReference>
<evidence type="ECO:0000259" key="3">
    <source>
        <dbReference type="PROSITE" id="PS51168"/>
    </source>
</evidence>
<keyword evidence="5" id="KW-1185">Reference proteome</keyword>
<evidence type="ECO:0000313" key="4">
    <source>
        <dbReference type="EMBL" id="API85870.1"/>
    </source>
</evidence>